<proteinExistence type="inferred from homology"/>
<evidence type="ECO:0000313" key="4">
    <source>
        <dbReference type="Proteomes" id="UP000663859"/>
    </source>
</evidence>
<organism evidence="3 4">
    <name type="scientific">Candidatus Methylacidithermus pantelleriae</name>
    <dbReference type="NCBI Taxonomy" id="2744239"/>
    <lineage>
        <taxon>Bacteria</taxon>
        <taxon>Pseudomonadati</taxon>
        <taxon>Verrucomicrobiota</taxon>
        <taxon>Methylacidiphilae</taxon>
        <taxon>Methylacidiphilales</taxon>
        <taxon>Methylacidiphilaceae</taxon>
        <taxon>Candidatus Methylacidithermus</taxon>
    </lineage>
</organism>
<dbReference type="EMBL" id="CAJNOB010000001">
    <property type="protein sequence ID" value="CAF0689843.1"/>
    <property type="molecule type" value="Genomic_DNA"/>
</dbReference>
<dbReference type="PRINTS" id="PR01438">
    <property type="entry name" value="UNVRSLSTRESS"/>
</dbReference>
<dbReference type="InterPro" id="IPR006016">
    <property type="entry name" value="UspA"/>
</dbReference>
<dbReference type="Pfam" id="PF00582">
    <property type="entry name" value="Usp"/>
    <property type="match status" value="1"/>
</dbReference>
<feature type="domain" description="UspA" evidence="2">
    <location>
        <begin position="5"/>
        <end position="152"/>
    </location>
</feature>
<sequence length="274" mass="30018">MNTGPIVVALDASPSSLAALEAAAVLAAHRGSELWGLFVEDQNLFRCAAYSFASEIDAVSGQVRRVDPQAIEATLEALAAEARRALEEVAGRAALRFRFVVIRGIVEEKLLEWASQAELVALGRAAGQEASLRIGSTTRRLILETSTRVLVLQQRSVLKAPVAVLLTPRDSWERPLEIAQDLARACGDGIVFFLLLERLQRAEEAWEQKAKEFVARLHVPVTIRRVVAPRGVTLQAELWKEKAGAVVASRAHVVRDEGFFQELLAGLDCPWLIV</sequence>
<reference evidence="3" key="1">
    <citation type="submission" date="2021-02" db="EMBL/GenBank/DDBJ databases">
        <authorList>
            <person name="Cremers G."/>
            <person name="Picone N."/>
        </authorList>
    </citation>
    <scope>NUCLEOTIDE SEQUENCE</scope>
    <source>
        <strain evidence="3">PQ17</strain>
    </source>
</reference>
<name>A0A8J2BR29_9BACT</name>
<dbReference type="RefSeq" id="WP_174581810.1">
    <property type="nucleotide sequence ID" value="NZ_CAJNOB010000001.1"/>
</dbReference>
<gene>
    <name evidence="3" type="ORF">MPNT_10395</name>
</gene>
<comment type="caution">
    <text evidence="3">The sequence shown here is derived from an EMBL/GenBank/DDBJ whole genome shotgun (WGS) entry which is preliminary data.</text>
</comment>
<accession>A0A8J2BR29</accession>
<dbReference type="Gene3D" id="3.40.50.12370">
    <property type="match status" value="1"/>
</dbReference>
<evidence type="ECO:0000259" key="2">
    <source>
        <dbReference type="Pfam" id="PF00582"/>
    </source>
</evidence>
<dbReference type="SUPFAM" id="SSF52402">
    <property type="entry name" value="Adenine nucleotide alpha hydrolases-like"/>
    <property type="match status" value="1"/>
</dbReference>
<protein>
    <submittedName>
        <fullName evidence="3">Putative Usp domain-containing protein</fullName>
    </submittedName>
</protein>
<dbReference type="PANTHER" id="PTHR46268">
    <property type="entry name" value="STRESS RESPONSE PROTEIN NHAX"/>
    <property type="match status" value="1"/>
</dbReference>
<dbReference type="AlphaFoldDB" id="A0A8J2BR29"/>
<dbReference type="PANTHER" id="PTHR46268:SF6">
    <property type="entry name" value="UNIVERSAL STRESS PROTEIN UP12"/>
    <property type="match status" value="1"/>
</dbReference>
<evidence type="ECO:0000256" key="1">
    <source>
        <dbReference type="ARBA" id="ARBA00008791"/>
    </source>
</evidence>
<comment type="similarity">
    <text evidence="1">Belongs to the universal stress protein A family.</text>
</comment>
<dbReference type="InterPro" id="IPR006015">
    <property type="entry name" value="Universal_stress_UspA"/>
</dbReference>
<keyword evidence="4" id="KW-1185">Reference proteome</keyword>
<evidence type="ECO:0000313" key="3">
    <source>
        <dbReference type="EMBL" id="CAF0689843.1"/>
    </source>
</evidence>
<dbReference type="Proteomes" id="UP000663859">
    <property type="component" value="Unassembled WGS sequence"/>
</dbReference>